<accession>A0A8T1RK90</accession>
<sequence>MEHHFLTPYSFIYTRTLDSKNQGNFLEMLKLLASYNDKVGKSVLENAQDESKREQMAIILRFVDVDDISALTLKNEISAVLSRHYLGIQNIHWQGYDGTTIQATHIAHMIAIDELESEKGANQIGTINRASDSHWGSHFYSICSLLRMFEATWLVLETIIKEGSTYSQRGDANAAYKMITLFQFIFILHLMRKSWQKSQDILNVMNMVSITKGLIQKLRNESWKNLLENIVSFSKKFDRDILELSSRYIQSRGRHQQDHITIELHYHFEIFNVAINFQMQELDNRFGEGTTKLLTLNSALDPKNGYKSFNIDNICCLVEEYYPLDFSENEKINLTFQLKHFEVDVLSNPKFQDLRSITDLCRRLVETEKSKIYYLIDRLIRLILTFPVSTATSERTFSVMKIVKTGLRNKIEDEFLANNLVVYIEREIAKNFDLDSTLDNFVCLKELKLQF</sequence>
<name>A0A8T1RK90_CARIL</name>
<dbReference type="PANTHER" id="PTHR11697:SF230">
    <property type="entry name" value="ZINC FINGER, MYM DOMAIN CONTAINING 1"/>
    <property type="match status" value="1"/>
</dbReference>
<reference evidence="2" key="1">
    <citation type="submission" date="2020-12" db="EMBL/GenBank/DDBJ databases">
        <title>WGS assembly of Carya illinoinensis cv. Pawnee.</title>
        <authorList>
            <person name="Platts A."/>
            <person name="Shu S."/>
            <person name="Wright S."/>
            <person name="Barry K."/>
            <person name="Edger P."/>
            <person name="Pires J.C."/>
            <person name="Schmutz J."/>
        </authorList>
    </citation>
    <scope>NUCLEOTIDE SEQUENCE</scope>
    <source>
        <tissue evidence="2">Leaf</tissue>
    </source>
</reference>
<dbReference type="PANTHER" id="PTHR11697">
    <property type="entry name" value="GENERAL TRANSCRIPTION FACTOR 2-RELATED ZINC FINGER PROTEIN"/>
    <property type="match status" value="1"/>
</dbReference>
<protein>
    <recommendedName>
        <fullName evidence="1">HAT C-terminal dimerisation domain-containing protein</fullName>
    </recommendedName>
</protein>
<gene>
    <name evidence="2" type="ORF">CIPAW_01G088200</name>
</gene>
<dbReference type="Proteomes" id="UP000811609">
    <property type="component" value="Chromosome 1"/>
</dbReference>
<comment type="caution">
    <text evidence="2">The sequence shown here is derived from an EMBL/GenBank/DDBJ whole genome shotgun (WGS) entry which is preliminary data.</text>
</comment>
<evidence type="ECO:0000313" key="2">
    <source>
        <dbReference type="EMBL" id="KAG6667246.1"/>
    </source>
</evidence>
<evidence type="ECO:0000259" key="1">
    <source>
        <dbReference type="Pfam" id="PF05699"/>
    </source>
</evidence>
<dbReference type="InterPro" id="IPR008906">
    <property type="entry name" value="HATC_C_dom"/>
</dbReference>
<dbReference type="AlphaFoldDB" id="A0A8T1RK90"/>
<dbReference type="InterPro" id="IPR055298">
    <property type="entry name" value="AtLOH3-like"/>
</dbReference>
<feature type="domain" description="HAT C-terminal dimerisation" evidence="1">
    <location>
        <begin position="368"/>
        <end position="427"/>
    </location>
</feature>
<proteinExistence type="predicted"/>
<organism evidence="2 3">
    <name type="scientific">Carya illinoinensis</name>
    <name type="common">Pecan</name>
    <dbReference type="NCBI Taxonomy" id="32201"/>
    <lineage>
        <taxon>Eukaryota</taxon>
        <taxon>Viridiplantae</taxon>
        <taxon>Streptophyta</taxon>
        <taxon>Embryophyta</taxon>
        <taxon>Tracheophyta</taxon>
        <taxon>Spermatophyta</taxon>
        <taxon>Magnoliopsida</taxon>
        <taxon>eudicotyledons</taxon>
        <taxon>Gunneridae</taxon>
        <taxon>Pentapetalae</taxon>
        <taxon>rosids</taxon>
        <taxon>fabids</taxon>
        <taxon>Fagales</taxon>
        <taxon>Juglandaceae</taxon>
        <taxon>Carya</taxon>
    </lineage>
</organism>
<keyword evidence="3" id="KW-1185">Reference proteome</keyword>
<dbReference type="Pfam" id="PF05699">
    <property type="entry name" value="Dimer_Tnp_hAT"/>
    <property type="match status" value="1"/>
</dbReference>
<dbReference type="EMBL" id="CM031809">
    <property type="protein sequence ID" value="KAG6667246.1"/>
    <property type="molecule type" value="Genomic_DNA"/>
</dbReference>
<evidence type="ECO:0000313" key="3">
    <source>
        <dbReference type="Proteomes" id="UP000811609"/>
    </source>
</evidence>
<dbReference type="GO" id="GO:0046983">
    <property type="term" value="F:protein dimerization activity"/>
    <property type="evidence" value="ECO:0007669"/>
    <property type="project" value="InterPro"/>
</dbReference>